<dbReference type="Proteomes" id="UP000004099">
    <property type="component" value="Unassembled WGS sequence"/>
</dbReference>
<gene>
    <name evidence="1" type="ORF">HMPREF0542_10874</name>
</gene>
<dbReference type="HOGENOM" id="CLU_3044786_0_0_9"/>
<dbReference type="AlphaFoldDB" id="E7FPP7"/>
<name>E7FPP7_9LACO</name>
<sequence length="54" mass="5988">MPNTVPCITFSISMPSSQSNLPTRIALGYFHHKAIVTHIKKPDDLQSVANHPVF</sequence>
<reference evidence="1 2" key="1">
    <citation type="submission" date="2011-01" db="EMBL/GenBank/DDBJ databases">
        <authorList>
            <person name="Muzny D."/>
            <person name="Qin X."/>
            <person name="Buhay C."/>
            <person name="Dugan-Rocha S."/>
            <person name="Ding Y."/>
            <person name="Chen G."/>
            <person name="Hawes A."/>
            <person name="Holder M."/>
            <person name="Jhangiani S."/>
            <person name="Johnson A."/>
            <person name="Khan Z."/>
            <person name="Li Z."/>
            <person name="Liu W."/>
            <person name="Liu X."/>
            <person name="Perez L."/>
            <person name="Shen H."/>
            <person name="Wang Q."/>
            <person name="Watt J."/>
            <person name="Xi L."/>
            <person name="Xin Y."/>
            <person name="Zhou J."/>
            <person name="Deng J."/>
            <person name="Jiang H."/>
            <person name="Liu Y."/>
            <person name="Qu J."/>
            <person name="Song X.-Z."/>
            <person name="Zhang L."/>
            <person name="Villasana D."/>
            <person name="Johnson A."/>
            <person name="Liu J."/>
            <person name="Liyanage D."/>
            <person name="Lorensuhewa L."/>
            <person name="Robinson T."/>
            <person name="Song A."/>
            <person name="Song B.-B."/>
            <person name="Dinh H."/>
            <person name="Thornton R."/>
            <person name="Coyle M."/>
            <person name="Francisco L."/>
            <person name="Jackson L."/>
            <person name="Javaid M."/>
            <person name="Korchina V."/>
            <person name="Kovar C."/>
            <person name="Mata R."/>
            <person name="Mathew T."/>
            <person name="Ngo R."/>
            <person name="Nguyen L."/>
            <person name="Nguyen N."/>
            <person name="Okwuonu G."/>
            <person name="Ongeri F."/>
            <person name="Pham C."/>
            <person name="Simmons D."/>
            <person name="Wilczek-Boney K."/>
            <person name="Hale W."/>
            <person name="Jakkamsetti A."/>
            <person name="Pham P."/>
            <person name="Ruth R."/>
            <person name="San Lucas F."/>
            <person name="Warren J."/>
            <person name="Zhang J."/>
            <person name="Zhao Z."/>
            <person name="Zhou C."/>
            <person name="Zhu D."/>
            <person name="Lee S."/>
            <person name="Bess C."/>
            <person name="Blankenburg K."/>
            <person name="Forbes L."/>
            <person name="Fu Q."/>
            <person name="Gubbala S."/>
            <person name="Hirani K."/>
            <person name="Jayaseelan J.C."/>
            <person name="Lara F."/>
            <person name="Munidasa M."/>
            <person name="Palculict T."/>
            <person name="Patil S."/>
            <person name="Pu L.-L."/>
            <person name="Saada N."/>
            <person name="Tang L."/>
            <person name="Weissenberger G."/>
            <person name="Zhu Y."/>
            <person name="Hemphill L."/>
            <person name="Shang Y."/>
            <person name="Youmans B."/>
            <person name="Ayvaz T."/>
            <person name="Ross M."/>
            <person name="Santibanez J."/>
            <person name="Aqrawi P."/>
            <person name="Gross S."/>
            <person name="Joshi V."/>
            <person name="Fowler G."/>
            <person name="Nazareth L."/>
            <person name="Reid J."/>
            <person name="Worley K."/>
            <person name="Petrosino J."/>
            <person name="Highlander S."/>
            <person name="Gibbs R."/>
        </authorList>
    </citation>
    <scope>NUCLEOTIDE SEQUENCE [LARGE SCALE GENOMIC DNA]</scope>
    <source>
        <strain evidence="1 2">ATCC 25644</strain>
    </source>
</reference>
<dbReference type="EMBL" id="ACGS02000029">
    <property type="protein sequence ID" value="EFZ34978.1"/>
    <property type="molecule type" value="Genomic_DNA"/>
</dbReference>
<accession>E7FPP7</accession>
<evidence type="ECO:0000313" key="1">
    <source>
        <dbReference type="EMBL" id="EFZ34978.1"/>
    </source>
</evidence>
<comment type="caution">
    <text evidence="1">The sequence shown here is derived from an EMBL/GenBank/DDBJ whole genome shotgun (WGS) entry which is preliminary data.</text>
</comment>
<organism evidence="1 2">
    <name type="scientific">Ligilactobacillus ruminis ATCC 25644</name>
    <dbReference type="NCBI Taxonomy" id="525362"/>
    <lineage>
        <taxon>Bacteria</taxon>
        <taxon>Bacillati</taxon>
        <taxon>Bacillota</taxon>
        <taxon>Bacilli</taxon>
        <taxon>Lactobacillales</taxon>
        <taxon>Lactobacillaceae</taxon>
        <taxon>Ligilactobacillus</taxon>
    </lineage>
</organism>
<protein>
    <submittedName>
        <fullName evidence="1">Uncharacterized protein</fullName>
    </submittedName>
</protein>
<evidence type="ECO:0000313" key="2">
    <source>
        <dbReference type="Proteomes" id="UP000004099"/>
    </source>
</evidence>
<proteinExistence type="predicted"/>